<dbReference type="EMBL" id="CP122539">
    <property type="protein sequence ID" value="WGH75238.1"/>
    <property type="molecule type" value="Genomic_DNA"/>
</dbReference>
<keyword evidence="13" id="KW-1185">Reference proteome</keyword>
<evidence type="ECO:0000256" key="2">
    <source>
        <dbReference type="ARBA" id="ARBA00006214"/>
    </source>
</evidence>
<dbReference type="Pfam" id="PF07884">
    <property type="entry name" value="VKOR"/>
    <property type="match status" value="1"/>
</dbReference>
<evidence type="ECO:0000256" key="3">
    <source>
        <dbReference type="ARBA" id="ARBA00022692"/>
    </source>
</evidence>
<evidence type="ECO:0000313" key="12">
    <source>
        <dbReference type="EMBL" id="WGH75238.1"/>
    </source>
</evidence>
<evidence type="ECO:0000256" key="8">
    <source>
        <dbReference type="ARBA" id="ARBA00023157"/>
    </source>
</evidence>
<keyword evidence="9" id="KW-0676">Redox-active center</keyword>
<comment type="similarity">
    <text evidence="2">Belongs to the VKOR family.</text>
</comment>
<evidence type="ECO:0000256" key="7">
    <source>
        <dbReference type="ARBA" id="ARBA00023136"/>
    </source>
</evidence>
<evidence type="ECO:0000313" key="13">
    <source>
        <dbReference type="Proteomes" id="UP001232001"/>
    </source>
</evidence>
<keyword evidence="3 10" id="KW-0812">Transmembrane</keyword>
<keyword evidence="5 10" id="KW-1133">Transmembrane helix</keyword>
<dbReference type="Gene3D" id="1.20.1440.130">
    <property type="entry name" value="VKOR domain"/>
    <property type="match status" value="1"/>
</dbReference>
<feature type="transmembrane region" description="Helical" evidence="10">
    <location>
        <begin position="244"/>
        <end position="264"/>
    </location>
</feature>
<keyword evidence="6" id="KW-0560">Oxidoreductase</keyword>
<keyword evidence="7 10" id="KW-0472">Membrane</keyword>
<protein>
    <submittedName>
        <fullName evidence="12">Vitamin K epoxide reductase family protein</fullName>
    </submittedName>
</protein>
<dbReference type="Gene3D" id="3.40.30.10">
    <property type="entry name" value="Glutaredoxin"/>
    <property type="match status" value="1"/>
</dbReference>
<dbReference type="SUPFAM" id="SSF52833">
    <property type="entry name" value="Thioredoxin-like"/>
    <property type="match status" value="1"/>
</dbReference>
<dbReference type="InterPro" id="IPR038354">
    <property type="entry name" value="VKOR_sf"/>
</dbReference>
<feature type="transmembrane region" description="Helical" evidence="10">
    <location>
        <begin position="273"/>
        <end position="293"/>
    </location>
</feature>
<gene>
    <name evidence="12" type="ORF">P8625_14350</name>
</gene>
<evidence type="ECO:0000256" key="6">
    <source>
        <dbReference type="ARBA" id="ARBA00023002"/>
    </source>
</evidence>
<feature type="transmembrane region" description="Helical" evidence="10">
    <location>
        <begin position="135"/>
        <end position="156"/>
    </location>
</feature>
<dbReference type="InterPro" id="IPR012932">
    <property type="entry name" value="VKOR"/>
</dbReference>
<feature type="transmembrane region" description="Helical" evidence="10">
    <location>
        <begin position="162"/>
        <end position="180"/>
    </location>
</feature>
<evidence type="ECO:0000256" key="10">
    <source>
        <dbReference type="SAM" id="Phobius"/>
    </source>
</evidence>
<feature type="domain" description="Vitamin K epoxide reductase" evidence="11">
    <location>
        <begin position="165"/>
        <end position="288"/>
    </location>
</feature>
<keyword evidence="8" id="KW-1015">Disulfide bond</keyword>
<evidence type="ECO:0000259" key="11">
    <source>
        <dbReference type="Pfam" id="PF07884"/>
    </source>
</evidence>
<sequence>MDYHKITTLLKEYNYFIIKEDWDKSVKDHPDFPQLNSIADIFNQYGIDNYIAQVPKELFDDLPEIFIGMVDFDGSIETLIVNISDKSSINLIFFDSVSQVTKDEFLRIWNGYILVIEENEQTIDTPKKIIDFKPYFSKLLLLLVFISFSIMGYYFNFLNYKSASLLFINSLGIFLSFLAVKESLGFGNKHTFKVCSTIKNGNCNQVIKSESAHLFLGITYSDLSLIFFLFSFIISLFVKNHPEVLSLNFVILPLTIGVIILSIYQQKNILKKWCIICLGISFLALIQSLIIISSFEVNIITSFRSLFFSFFIYLLVFTLFYNVKPLLNKLSDLTFEKYQRGEIYKNKEVFDLFSKNEILIPKKDYEDLFSIKLNNIESKNTLTLVLSLDCSYCKSVYNSFRNLFFYYKNKVNFKVIFNFEKDKMDEHNIEIINRIYSFRHDVKKATQSLDEFLLMNYTSHKWLRKWKKKDSSFTEKILKNIEILESNNLTDTPCLLINNRLCPKEYRVEDIKYFLNSII</sequence>
<evidence type="ECO:0000256" key="5">
    <source>
        <dbReference type="ARBA" id="ARBA00022989"/>
    </source>
</evidence>
<dbReference type="Proteomes" id="UP001232001">
    <property type="component" value="Chromosome"/>
</dbReference>
<evidence type="ECO:0000256" key="4">
    <source>
        <dbReference type="ARBA" id="ARBA00022719"/>
    </source>
</evidence>
<accession>A0ABY8L4W6</accession>
<organism evidence="12 13">
    <name type="scientific">Tenacibaculum tangerinum</name>
    <dbReference type="NCBI Taxonomy" id="3038772"/>
    <lineage>
        <taxon>Bacteria</taxon>
        <taxon>Pseudomonadati</taxon>
        <taxon>Bacteroidota</taxon>
        <taxon>Flavobacteriia</taxon>
        <taxon>Flavobacteriales</taxon>
        <taxon>Flavobacteriaceae</taxon>
        <taxon>Tenacibaculum</taxon>
    </lineage>
</organism>
<feature type="transmembrane region" description="Helical" evidence="10">
    <location>
        <begin position="214"/>
        <end position="238"/>
    </location>
</feature>
<evidence type="ECO:0000256" key="9">
    <source>
        <dbReference type="ARBA" id="ARBA00023284"/>
    </source>
</evidence>
<reference evidence="12 13" key="1">
    <citation type="submission" date="2023-04" db="EMBL/GenBank/DDBJ databases">
        <title>Tenacibaculum tangerinum sp. nov., isolated from sea tidal flat of South Korea.</title>
        <authorList>
            <person name="Lee S.H."/>
            <person name="Kim J.-J."/>
        </authorList>
    </citation>
    <scope>NUCLEOTIDE SEQUENCE [LARGE SCALE GENOMIC DNA]</scope>
    <source>
        <strain evidence="12 13">GRR-S3-23</strain>
    </source>
</reference>
<dbReference type="InterPro" id="IPR036249">
    <property type="entry name" value="Thioredoxin-like_sf"/>
</dbReference>
<dbReference type="RefSeq" id="WP_279651125.1">
    <property type="nucleotide sequence ID" value="NZ_CP122539.1"/>
</dbReference>
<name>A0ABY8L4W6_9FLAO</name>
<dbReference type="CDD" id="cd12921">
    <property type="entry name" value="VKOR_4"/>
    <property type="match status" value="1"/>
</dbReference>
<proteinExistence type="inferred from homology"/>
<feature type="transmembrane region" description="Helical" evidence="10">
    <location>
        <begin position="305"/>
        <end position="323"/>
    </location>
</feature>
<comment type="subcellular location">
    <subcellularLocation>
        <location evidence="1">Membrane</location>
        <topology evidence="1">Multi-pass membrane protein</topology>
    </subcellularLocation>
</comment>
<keyword evidence="4" id="KW-0874">Quinone</keyword>
<evidence type="ECO:0000256" key="1">
    <source>
        <dbReference type="ARBA" id="ARBA00004141"/>
    </source>
</evidence>